<proteinExistence type="predicted"/>
<dbReference type="Proteomes" id="UP000031668">
    <property type="component" value="Unassembled WGS sequence"/>
</dbReference>
<dbReference type="EMBL" id="JWZT01002300">
    <property type="protein sequence ID" value="KII69752.1"/>
    <property type="molecule type" value="Genomic_DNA"/>
</dbReference>
<comment type="caution">
    <text evidence="1">The sequence shown here is derived from an EMBL/GenBank/DDBJ whole genome shotgun (WGS) entry which is preliminary data.</text>
</comment>
<organism evidence="1 2">
    <name type="scientific">Thelohanellus kitauei</name>
    <name type="common">Myxosporean</name>
    <dbReference type="NCBI Taxonomy" id="669202"/>
    <lineage>
        <taxon>Eukaryota</taxon>
        <taxon>Metazoa</taxon>
        <taxon>Cnidaria</taxon>
        <taxon>Myxozoa</taxon>
        <taxon>Myxosporea</taxon>
        <taxon>Bivalvulida</taxon>
        <taxon>Platysporina</taxon>
        <taxon>Myxobolidae</taxon>
        <taxon>Thelohanellus</taxon>
    </lineage>
</organism>
<gene>
    <name evidence="1" type="ORF">RF11_07341</name>
</gene>
<evidence type="ECO:0000313" key="1">
    <source>
        <dbReference type="EMBL" id="KII69752.1"/>
    </source>
</evidence>
<name>A0A0C2N775_THEKT</name>
<dbReference type="AlphaFoldDB" id="A0A0C2N775"/>
<accession>A0A0C2N775</accession>
<evidence type="ECO:0000313" key="2">
    <source>
        <dbReference type="Proteomes" id="UP000031668"/>
    </source>
</evidence>
<reference evidence="1 2" key="1">
    <citation type="journal article" date="2014" name="Genome Biol. Evol.">
        <title>The genome of the myxosporean Thelohanellus kitauei shows adaptations to nutrient acquisition within its fish host.</title>
        <authorList>
            <person name="Yang Y."/>
            <person name="Xiong J."/>
            <person name="Zhou Z."/>
            <person name="Huo F."/>
            <person name="Miao W."/>
            <person name="Ran C."/>
            <person name="Liu Y."/>
            <person name="Zhang J."/>
            <person name="Feng J."/>
            <person name="Wang M."/>
            <person name="Wang M."/>
            <person name="Wang L."/>
            <person name="Yao B."/>
        </authorList>
    </citation>
    <scope>NUCLEOTIDE SEQUENCE [LARGE SCALE GENOMIC DNA]</scope>
    <source>
        <strain evidence="1">Wuqing</strain>
    </source>
</reference>
<keyword evidence="2" id="KW-1185">Reference proteome</keyword>
<protein>
    <submittedName>
        <fullName evidence="1">Uncharacterized protein</fullName>
    </submittedName>
</protein>
<sequence>MRVLIYQHNRRNCLYDSNERYKNYRRRISKFGVKHRQTWCILEARCEFGYLLRNLNDRQESLVATKLKEKLQQLNVKSDFCNFPYVVYQYSLCSQTTKVVVKTVNVIRAKGLNHIQFNSLLDKLGALTACHIIRKSDDILMVLLYAVFVN</sequence>